<evidence type="ECO:0000256" key="2">
    <source>
        <dbReference type="SAM" id="SignalP"/>
    </source>
</evidence>
<reference evidence="3" key="1">
    <citation type="submission" date="2020-09" db="EMBL/GenBank/DDBJ databases">
        <title>A novel bacterium of genus Hazenella, isolated from South China Sea.</title>
        <authorList>
            <person name="Huang H."/>
            <person name="Mo K."/>
            <person name="Hu Y."/>
        </authorList>
    </citation>
    <scope>NUCLEOTIDE SEQUENCE</scope>
    <source>
        <strain evidence="3">IB182357</strain>
    </source>
</reference>
<name>A0A926N797_9BACL</name>
<evidence type="ECO:0000313" key="3">
    <source>
        <dbReference type="EMBL" id="MBD1370867.1"/>
    </source>
</evidence>
<dbReference type="Proteomes" id="UP000661691">
    <property type="component" value="Unassembled WGS sequence"/>
</dbReference>
<keyword evidence="4" id="KW-1185">Reference proteome</keyword>
<feature type="region of interest" description="Disordered" evidence="1">
    <location>
        <begin position="198"/>
        <end position="222"/>
    </location>
</feature>
<organism evidence="3 4">
    <name type="scientific">Polycladospora coralii</name>
    <dbReference type="NCBI Taxonomy" id="2771432"/>
    <lineage>
        <taxon>Bacteria</taxon>
        <taxon>Bacillati</taxon>
        <taxon>Bacillota</taxon>
        <taxon>Bacilli</taxon>
        <taxon>Bacillales</taxon>
        <taxon>Thermoactinomycetaceae</taxon>
        <taxon>Polycladospora</taxon>
    </lineage>
</organism>
<accession>A0A926N797</accession>
<feature type="chain" id="PRO_5039080384" evidence="2">
    <location>
        <begin position="21"/>
        <end position="222"/>
    </location>
</feature>
<dbReference type="Pfam" id="PF09580">
    <property type="entry name" value="Spore_YhcN_YlaJ"/>
    <property type="match status" value="1"/>
</dbReference>
<dbReference type="AlphaFoldDB" id="A0A926N797"/>
<feature type="region of interest" description="Disordered" evidence="1">
    <location>
        <begin position="45"/>
        <end position="67"/>
    </location>
</feature>
<feature type="signal peptide" evidence="2">
    <location>
        <begin position="1"/>
        <end position="20"/>
    </location>
</feature>
<dbReference type="InterPro" id="IPR019076">
    <property type="entry name" value="Spore_lipoprot_YhcN/YlaJ-like"/>
</dbReference>
<evidence type="ECO:0000256" key="1">
    <source>
        <dbReference type="SAM" id="MobiDB-lite"/>
    </source>
</evidence>
<protein>
    <submittedName>
        <fullName evidence="3">YhcN/YlaJ family sporulation lipoprotein</fullName>
    </submittedName>
</protein>
<dbReference type="RefSeq" id="WP_191139226.1">
    <property type="nucleotide sequence ID" value="NZ_JACXAG020000002.1"/>
</dbReference>
<comment type="caution">
    <text evidence="3">The sequence shown here is derived from an EMBL/GenBank/DDBJ whole genome shotgun (WGS) entry which is preliminary data.</text>
</comment>
<feature type="compositionally biased region" description="Polar residues" evidence="1">
    <location>
        <begin position="47"/>
        <end position="67"/>
    </location>
</feature>
<evidence type="ECO:0000313" key="4">
    <source>
        <dbReference type="Proteomes" id="UP000661691"/>
    </source>
</evidence>
<sequence>MSYLSPFMTFLLIITMIACSPNTDSNMNQANSNDNVQSLYHDDQAPSRFNRTSNHDQMNGQENVNGSGQNQIGYFHYSPTNEVKGEAVAPKITIDRPLLARQIAQLITVHPDVKEATTLVTDDHVFIGIQPRNAQVATNATKEAIRTAESLTPRFYKINCTSDKELQSQIDSVGMRMRGSADVEGVRGDLEQLLREMGDESPPQLNRSLEPKGIIDINPKQK</sequence>
<keyword evidence="3" id="KW-0449">Lipoprotein</keyword>
<gene>
    <name evidence="3" type="ORF">IC620_00635</name>
</gene>
<proteinExistence type="predicted"/>
<keyword evidence="2" id="KW-0732">Signal</keyword>
<dbReference type="EMBL" id="JACXAH010000002">
    <property type="protein sequence ID" value="MBD1370867.1"/>
    <property type="molecule type" value="Genomic_DNA"/>
</dbReference>